<organism evidence="4 5">
    <name type="scientific">Aliidiomarina haloalkalitolerans</name>
    <dbReference type="NCBI Taxonomy" id="859059"/>
    <lineage>
        <taxon>Bacteria</taxon>
        <taxon>Pseudomonadati</taxon>
        <taxon>Pseudomonadota</taxon>
        <taxon>Gammaproteobacteria</taxon>
        <taxon>Alteromonadales</taxon>
        <taxon>Idiomarinaceae</taxon>
        <taxon>Aliidiomarina</taxon>
    </lineage>
</organism>
<dbReference type="AlphaFoldDB" id="A0A432VPN2"/>
<dbReference type="EMBL" id="PIPI01000012">
    <property type="protein sequence ID" value="RUO18081.1"/>
    <property type="molecule type" value="Genomic_DNA"/>
</dbReference>
<comment type="caution">
    <text evidence="4">The sequence shown here is derived from an EMBL/GenBank/DDBJ whole genome shotgun (WGS) entry which is preliminary data.</text>
</comment>
<protein>
    <recommendedName>
        <fullName evidence="6">MSHA biogenesis protein MshI</fullName>
    </recommendedName>
</protein>
<name>A0A432VPN2_9GAMM</name>
<evidence type="ECO:0008006" key="6">
    <source>
        <dbReference type="Google" id="ProtNLM"/>
    </source>
</evidence>
<feature type="transmembrane region" description="Helical" evidence="3">
    <location>
        <begin position="21"/>
        <end position="42"/>
    </location>
</feature>
<gene>
    <name evidence="4" type="ORF">CWE06_11950</name>
</gene>
<keyword evidence="1" id="KW-0175">Coiled coil</keyword>
<keyword evidence="3" id="KW-0472">Membrane</keyword>
<keyword evidence="3" id="KW-1133">Transmembrane helix</keyword>
<dbReference type="InterPro" id="IPR007813">
    <property type="entry name" value="PilN"/>
</dbReference>
<evidence type="ECO:0000256" key="3">
    <source>
        <dbReference type="SAM" id="Phobius"/>
    </source>
</evidence>
<reference evidence="4 5" key="1">
    <citation type="journal article" date="2011" name="Front. Microbiol.">
        <title>Genomic signatures of strain selection and enhancement in Bacillus atrophaeus var. globigii, a historical biowarfare simulant.</title>
        <authorList>
            <person name="Gibbons H.S."/>
            <person name="Broomall S.M."/>
            <person name="McNew L.A."/>
            <person name="Daligault H."/>
            <person name="Chapman C."/>
            <person name="Bruce D."/>
            <person name="Karavis M."/>
            <person name="Krepps M."/>
            <person name="McGregor P.A."/>
            <person name="Hong C."/>
            <person name="Park K.H."/>
            <person name="Akmal A."/>
            <person name="Feldman A."/>
            <person name="Lin J.S."/>
            <person name="Chang W.E."/>
            <person name="Higgs B.W."/>
            <person name="Demirev P."/>
            <person name="Lindquist J."/>
            <person name="Liem A."/>
            <person name="Fochler E."/>
            <person name="Read T.D."/>
            <person name="Tapia R."/>
            <person name="Johnson S."/>
            <person name="Bishop-Lilly K.A."/>
            <person name="Detter C."/>
            <person name="Han C."/>
            <person name="Sozhamannan S."/>
            <person name="Rosenzweig C.N."/>
            <person name="Skowronski E.W."/>
        </authorList>
    </citation>
    <scope>NUCLEOTIDE SEQUENCE [LARGE SCALE GENOMIC DNA]</scope>
    <source>
        <strain evidence="4 5">AK5</strain>
    </source>
</reference>
<accession>A0A432VPN2</accession>
<keyword evidence="3" id="KW-0812">Transmembrane</keyword>
<evidence type="ECO:0000256" key="1">
    <source>
        <dbReference type="SAM" id="Coils"/>
    </source>
</evidence>
<dbReference type="Pfam" id="PF05137">
    <property type="entry name" value="PilN"/>
    <property type="match status" value="1"/>
</dbReference>
<feature type="region of interest" description="Disordered" evidence="2">
    <location>
        <begin position="198"/>
        <end position="238"/>
    </location>
</feature>
<keyword evidence="5" id="KW-1185">Reference proteome</keyword>
<proteinExistence type="predicted"/>
<sequence>MKHSINLYRPDLIPKRPILDFERLLVAIIIVWVIGIGMRVVLEARGLALNNQVQSAQTQLNQKQQTMQQLAGQVAQLQIDPVLERRVENLRTEVAKSRSVLSEFRAIGAIQSFDYAAILTELATIHEDGIWLTQINERNGVLSLQGYVTEPALVARWVQKFDDTTNLGQRQFGRIQMTRQENDSLQFSLQGVDYTHPGFRQRSVQPENDDSGEPTVEAVENDETAATSTSRRFLGLGG</sequence>
<evidence type="ECO:0000313" key="5">
    <source>
        <dbReference type="Proteomes" id="UP000288212"/>
    </source>
</evidence>
<evidence type="ECO:0000313" key="4">
    <source>
        <dbReference type="EMBL" id="RUO18081.1"/>
    </source>
</evidence>
<dbReference type="Proteomes" id="UP000288212">
    <property type="component" value="Unassembled WGS sequence"/>
</dbReference>
<evidence type="ECO:0000256" key="2">
    <source>
        <dbReference type="SAM" id="MobiDB-lite"/>
    </source>
</evidence>
<dbReference type="OrthoDB" id="6876592at2"/>
<dbReference type="RefSeq" id="WP_126794591.1">
    <property type="nucleotide sequence ID" value="NZ_PIPI01000012.1"/>
</dbReference>
<feature type="coiled-coil region" evidence="1">
    <location>
        <begin position="53"/>
        <end position="80"/>
    </location>
</feature>